<accession>A0ACC2Z3C1</accession>
<name>A0ACC2Z3C1_9PEZI</name>
<organism evidence="1 2">
    <name type="scientific">Coniosporium tulheliwenetii</name>
    <dbReference type="NCBI Taxonomy" id="3383036"/>
    <lineage>
        <taxon>Eukaryota</taxon>
        <taxon>Fungi</taxon>
        <taxon>Dikarya</taxon>
        <taxon>Ascomycota</taxon>
        <taxon>Pezizomycotina</taxon>
        <taxon>Dothideomycetes</taxon>
        <taxon>Dothideomycetes incertae sedis</taxon>
        <taxon>Coniosporium</taxon>
    </lineage>
</organism>
<protein>
    <submittedName>
        <fullName evidence="1">Uncharacterized protein</fullName>
    </submittedName>
</protein>
<reference evidence="1" key="1">
    <citation type="submission" date="2022-10" db="EMBL/GenBank/DDBJ databases">
        <title>Culturing micro-colonial fungi from biological soil crusts in the Mojave desert and describing Neophaeococcomyces mojavensis, and introducing the new genera and species Taxawa tesnikishii.</title>
        <authorList>
            <person name="Kurbessoian T."/>
            <person name="Stajich J.E."/>
        </authorList>
    </citation>
    <scope>NUCLEOTIDE SEQUENCE</scope>
    <source>
        <strain evidence="1">JES_115</strain>
    </source>
</reference>
<keyword evidence="2" id="KW-1185">Reference proteome</keyword>
<dbReference type="Proteomes" id="UP001172680">
    <property type="component" value="Unassembled WGS sequence"/>
</dbReference>
<sequence>MERNDWQGPGVDTDSWLASGHSNGGQGTWYALTHHPDKIIAAAPVSGYLSIQSYVPYQLWQPIDPRRRSVLDASMNSYRHELLAENAKGIPILQQHGSDDDNVPAYHSRLMSKLLSQTGWHSTYAELAGEGHWFDGVMTTEPLRNFYNKHLKSAIRVPRQTRLTSGSAEDFSASFSLIVANPADTGSKGGVQVTHLEDPGQLGRLDVSADCASHSMTVKTSNMVGFLIKSHDRQLSLSIDDQKIQQPTMQLDEDYLELWKDHNGLWQITTAAEPKPALSIRKGRQLGGLEAILRSKGRFMVRYHDNMTYRTAVQIARNLYQYFSADSRIEHVDANSNNQSGNMISVMIGMGLPKSLLHNFPIEVVAHGKLSIRDSDGRQWLYAEDSLSAIFLRPLGDEGLEMVIWGLMLIA</sequence>
<comment type="caution">
    <text evidence="1">The sequence shown here is derived from an EMBL/GenBank/DDBJ whole genome shotgun (WGS) entry which is preliminary data.</text>
</comment>
<dbReference type="EMBL" id="JAPDRP010000014">
    <property type="protein sequence ID" value="KAJ9641807.1"/>
    <property type="molecule type" value="Genomic_DNA"/>
</dbReference>
<evidence type="ECO:0000313" key="1">
    <source>
        <dbReference type="EMBL" id="KAJ9641807.1"/>
    </source>
</evidence>
<gene>
    <name evidence="1" type="ORF">H2199_005020</name>
</gene>
<proteinExistence type="predicted"/>
<evidence type="ECO:0000313" key="2">
    <source>
        <dbReference type="Proteomes" id="UP001172680"/>
    </source>
</evidence>